<dbReference type="EMBL" id="MSCW01000007">
    <property type="protein sequence ID" value="ONF43523.1"/>
    <property type="molecule type" value="Genomic_DNA"/>
</dbReference>
<organism evidence="1 2">
    <name type="scientific">Marinobacter lutaoensis</name>
    <dbReference type="NCBI Taxonomy" id="135739"/>
    <lineage>
        <taxon>Bacteria</taxon>
        <taxon>Pseudomonadati</taxon>
        <taxon>Pseudomonadota</taxon>
        <taxon>Gammaproteobacteria</taxon>
        <taxon>Pseudomonadales</taxon>
        <taxon>Marinobacteraceae</taxon>
        <taxon>Marinobacter</taxon>
    </lineage>
</organism>
<dbReference type="GO" id="GO:0016832">
    <property type="term" value="F:aldehyde-lyase activity"/>
    <property type="evidence" value="ECO:0007669"/>
    <property type="project" value="InterPro"/>
</dbReference>
<dbReference type="Pfam" id="PF03894">
    <property type="entry name" value="XFP"/>
    <property type="match status" value="1"/>
</dbReference>
<evidence type="ECO:0000313" key="2">
    <source>
        <dbReference type="Proteomes" id="UP000189339"/>
    </source>
</evidence>
<keyword evidence="2" id="KW-1185">Reference proteome</keyword>
<dbReference type="OrthoDB" id="9758450at2"/>
<protein>
    <submittedName>
        <fullName evidence="1">Xylulose 5-phosphate 3-epimerase</fullName>
    </submittedName>
</protein>
<dbReference type="GO" id="GO:0005975">
    <property type="term" value="P:carbohydrate metabolic process"/>
    <property type="evidence" value="ECO:0007669"/>
    <property type="project" value="InterPro"/>
</dbReference>
<comment type="caution">
    <text evidence="1">The sequence shown here is derived from an EMBL/GenBank/DDBJ whole genome shotgun (WGS) entry which is preliminary data.</text>
</comment>
<reference evidence="1 2" key="1">
    <citation type="submission" date="2016-12" db="EMBL/GenBank/DDBJ databases">
        <title>Marinobacter lutaoensis whole genome sequencing.</title>
        <authorList>
            <person name="Verma A."/>
            <person name="Krishnamurthi S."/>
        </authorList>
    </citation>
    <scope>NUCLEOTIDE SEQUENCE [LARGE SCALE GENOMIC DNA]</scope>
    <source>
        <strain evidence="1 2">T5054</strain>
    </source>
</reference>
<dbReference type="InterPro" id="IPR029061">
    <property type="entry name" value="THDP-binding"/>
</dbReference>
<accession>A0A1V2DSD4</accession>
<dbReference type="Proteomes" id="UP000189339">
    <property type="component" value="Unassembled WGS sequence"/>
</dbReference>
<dbReference type="PANTHER" id="PTHR31273:SF0">
    <property type="entry name" value="PHOSPHOKETOLASE-RELATED"/>
    <property type="match status" value="1"/>
</dbReference>
<gene>
    <name evidence="1" type="ORF">BTO32_12740</name>
</gene>
<proteinExistence type="predicted"/>
<dbReference type="InterPro" id="IPR005593">
    <property type="entry name" value="Xul5P/Fru6P_PKetolase"/>
</dbReference>
<dbReference type="RefSeq" id="WP_076724989.1">
    <property type="nucleotide sequence ID" value="NZ_MSCW01000007.1"/>
</dbReference>
<sequence>MPSPTRSKPAPSAGVDTPEYERWRRGYGVIRHSDLTCAQVRSLAARLVRRGLQPDEASVYRALAALDRLTSAGLWLVAHMTYARRVHAGGDPLERADFKAHPEGHTGGALNMVPAYAAYLALNRLTGTTRSWLMGQGHCAAAVEALNVLTDNLHPEQRARYRGPRGWSQLVSDFHSQQQDAHGRPAAPLGSQITAHTAGAVLDGAYPGSAELQYVHMPLPGEALVAFLSDGALEAQPGYDQAPRWWHPEDCGLVMPVVVANGQRLDRRVDLGTRGGLERFERHLVHRGFEPIRFDGRDPAAYVCTLEWMERTLAERSRQASAQVRLPFGIAETRKGFGFFPDGEDPDLPLPGNPSIDARARELFQRQVAPLWVSPSELDVAVRRLAETGRPERDHPLAHRDPARPVLPVLPPCRDPLAPPLAAVDHFFTALTAANPGLRPRVANLEDVAGRRLPQMVAALQYRAPDPDPPRESPTGRIITTGHAEAALAACLANQAGLNLVLSYEAAGPRMFGLLHQALRFTRQRREAGRPARWLGLAVVACAHTWESSRQGQAHQDTSLAEGLLTEGQDVARVLFPADYNSTLAVLPEIYRERGRITGLVVPERQRPTVFDASEADVLARQGALVVDEDVGGPGEPLLLIASGAYQLSESIRACERLRETGTPFRLVYLQAPGRFRQARDAWEAPFCATEFERERLFPHRMQRRVAVTHLRPEVFRGHLHPLFPDPAHSRVLGYGNRGGTLNEAGLLFANGCSWGHILLACAAALETAPEVWLSAPEREAVGGHGDPTTITRGLPAA</sequence>
<dbReference type="PANTHER" id="PTHR31273">
    <property type="entry name" value="PHOSPHOKETOLASE-RELATED"/>
    <property type="match status" value="1"/>
</dbReference>
<evidence type="ECO:0000313" key="1">
    <source>
        <dbReference type="EMBL" id="ONF43523.1"/>
    </source>
</evidence>
<dbReference type="SUPFAM" id="SSF52518">
    <property type="entry name" value="Thiamin diphosphate-binding fold (THDP-binding)"/>
    <property type="match status" value="1"/>
</dbReference>
<dbReference type="STRING" id="135739.BTO32_12740"/>
<dbReference type="AlphaFoldDB" id="A0A1V2DSD4"/>
<dbReference type="Gene3D" id="3.40.50.970">
    <property type="match status" value="2"/>
</dbReference>
<name>A0A1V2DSD4_9GAMM</name>